<dbReference type="EMBL" id="CAJVPL010000679">
    <property type="protein sequence ID" value="CAG8520655.1"/>
    <property type="molecule type" value="Genomic_DNA"/>
</dbReference>
<dbReference type="AlphaFoldDB" id="A0A9N9FAK9"/>
<keyword evidence="3" id="KW-1185">Reference proteome</keyword>
<proteinExistence type="predicted"/>
<dbReference type="Gene3D" id="3.40.50.150">
    <property type="entry name" value="Vaccinia Virus protein VP39"/>
    <property type="match status" value="1"/>
</dbReference>
<evidence type="ECO:0000313" key="3">
    <source>
        <dbReference type="Proteomes" id="UP000789831"/>
    </source>
</evidence>
<accession>A0A9N9FAK9</accession>
<dbReference type="Proteomes" id="UP000789831">
    <property type="component" value="Unassembled WGS sequence"/>
</dbReference>
<protein>
    <submittedName>
        <fullName evidence="2">8535_t:CDS:1</fullName>
    </submittedName>
</protein>
<sequence length="298" mass="34116">MGCCCSRRFTEEEDRKLRFRNIGGRRYHNISDSEYFIPNDDEEAYRLTRYHHAIKDIWGGLFHSPIEEKLRQGARVIDLGCGSGIWILDMAKQYPNSKFIGVDLSPIFPTEGLPLNVEFLEYNVLDGLPYEDSSFDFVHEKFLVGAFTEAQWKEKVIPEMTRLTRPDGWVEMLEADTYLTSDGNATIRIAKALQNYMIPKGMNCTIGKEIPRLLENTNAYSEIRNQSKAIVLGKKGGKSGQETLNFYTVGLSSIRGILSASMNIMIEHYDALIETIYTEAEKTTSYFNQYRICGHKKN</sequence>
<gene>
    <name evidence="2" type="ORF">AGERDE_LOCUS5220</name>
</gene>
<dbReference type="CDD" id="cd02440">
    <property type="entry name" value="AdoMet_MTases"/>
    <property type="match status" value="1"/>
</dbReference>
<dbReference type="OrthoDB" id="2013972at2759"/>
<dbReference type="PANTHER" id="PTHR43591">
    <property type="entry name" value="METHYLTRANSFERASE"/>
    <property type="match status" value="1"/>
</dbReference>
<reference evidence="2" key="1">
    <citation type="submission" date="2021-06" db="EMBL/GenBank/DDBJ databases">
        <authorList>
            <person name="Kallberg Y."/>
            <person name="Tangrot J."/>
            <person name="Rosling A."/>
        </authorList>
    </citation>
    <scope>NUCLEOTIDE SEQUENCE</scope>
    <source>
        <strain evidence="2">MT106</strain>
    </source>
</reference>
<organism evidence="2 3">
    <name type="scientific">Ambispora gerdemannii</name>
    <dbReference type="NCBI Taxonomy" id="144530"/>
    <lineage>
        <taxon>Eukaryota</taxon>
        <taxon>Fungi</taxon>
        <taxon>Fungi incertae sedis</taxon>
        <taxon>Mucoromycota</taxon>
        <taxon>Glomeromycotina</taxon>
        <taxon>Glomeromycetes</taxon>
        <taxon>Archaeosporales</taxon>
        <taxon>Ambisporaceae</taxon>
        <taxon>Ambispora</taxon>
    </lineage>
</organism>
<name>A0A9N9FAK9_9GLOM</name>
<dbReference type="InterPro" id="IPR041698">
    <property type="entry name" value="Methyltransf_25"/>
</dbReference>
<evidence type="ECO:0000259" key="1">
    <source>
        <dbReference type="Pfam" id="PF13649"/>
    </source>
</evidence>
<feature type="domain" description="Methyltransferase" evidence="1">
    <location>
        <begin position="76"/>
        <end position="168"/>
    </location>
</feature>
<dbReference type="Pfam" id="PF13649">
    <property type="entry name" value="Methyltransf_25"/>
    <property type="match status" value="1"/>
</dbReference>
<evidence type="ECO:0000313" key="2">
    <source>
        <dbReference type="EMBL" id="CAG8520655.1"/>
    </source>
</evidence>
<comment type="caution">
    <text evidence="2">The sequence shown here is derived from an EMBL/GenBank/DDBJ whole genome shotgun (WGS) entry which is preliminary data.</text>
</comment>
<dbReference type="GO" id="GO:0008168">
    <property type="term" value="F:methyltransferase activity"/>
    <property type="evidence" value="ECO:0007669"/>
    <property type="project" value="TreeGrafter"/>
</dbReference>
<dbReference type="PANTHER" id="PTHR43591:SF24">
    <property type="entry name" value="2-METHOXY-6-POLYPRENYL-1,4-BENZOQUINOL METHYLASE, MITOCHONDRIAL"/>
    <property type="match status" value="1"/>
</dbReference>
<dbReference type="SUPFAM" id="SSF53335">
    <property type="entry name" value="S-adenosyl-L-methionine-dependent methyltransferases"/>
    <property type="match status" value="1"/>
</dbReference>
<dbReference type="InterPro" id="IPR029063">
    <property type="entry name" value="SAM-dependent_MTases_sf"/>
</dbReference>